<dbReference type="PATRIC" id="fig|1179773.3.peg.3599"/>
<evidence type="ECO:0000313" key="2">
    <source>
        <dbReference type="Proteomes" id="UP000006281"/>
    </source>
</evidence>
<dbReference type="RefSeq" id="WP_015101008.1">
    <property type="nucleotide sequence ID" value="NC_019673.1"/>
</dbReference>
<name>K0JXN4_SACES</name>
<dbReference type="KEGG" id="sesp:BN6_36010"/>
<reference evidence="1 2" key="1">
    <citation type="journal article" date="2012" name="BMC Genomics">
        <title>Complete genome sequence of Saccharothrix espanaensis DSM 44229T and comparison to the other completely sequenced Pseudonocardiaceae.</title>
        <authorList>
            <person name="Strobel T."/>
            <person name="Al-Dilaimi A."/>
            <person name="Blom J."/>
            <person name="Gessner A."/>
            <person name="Kalinowski J."/>
            <person name="Luzhetska M."/>
            <person name="Puhler A."/>
            <person name="Szczepanowski R."/>
            <person name="Bechthold A."/>
            <person name="Ruckert C."/>
        </authorList>
    </citation>
    <scope>NUCLEOTIDE SEQUENCE [LARGE SCALE GENOMIC DNA]</scope>
    <source>
        <strain evidence="2">ATCC 51144 / DSM 44229 / JCM 9112 / NBRC 15066 / NRRL 15764</strain>
    </source>
</reference>
<sequence length="71" mass="7958">MAAEEEPGTEFPHRIGKTARRVLFLNGYTRYDHLTATTAKELLKLHGMGKKGITILREELAERGLAFADES</sequence>
<dbReference type="Proteomes" id="UP000006281">
    <property type="component" value="Chromosome"/>
</dbReference>
<dbReference type="EMBL" id="HE804045">
    <property type="protein sequence ID" value="CCH30896.1"/>
    <property type="molecule type" value="Genomic_DNA"/>
</dbReference>
<dbReference type="eggNOG" id="ENOG5033AIJ">
    <property type="taxonomic scope" value="Bacteria"/>
</dbReference>
<dbReference type="STRING" id="1179773.BN6_36010"/>
<accession>K0JXN4</accession>
<gene>
    <name evidence="1" type="ordered locus">BN6_36010</name>
</gene>
<keyword evidence="2" id="KW-1185">Reference proteome</keyword>
<dbReference type="SUPFAM" id="SSF47789">
    <property type="entry name" value="C-terminal domain of RNA polymerase alpha subunit"/>
    <property type="match status" value="1"/>
</dbReference>
<proteinExistence type="predicted"/>
<dbReference type="HOGENOM" id="CLU_192240_1_0_11"/>
<dbReference type="BioCyc" id="SESP1179773:BN6_RS17445-MONOMER"/>
<dbReference type="Gene3D" id="1.10.150.20">
    <property type="entry name" value="5' to 3' exonuclease, C-terminal subdomain"/>
    <property type="match status" value="1"/>
</dbReference>
<evidence type="ECO:0000313" key="1">
    <source>
        <dbReference type="EMBL" id="CCH30896.1"/>
    </source>
</evidence>
<evidence type="ECO:0008006" key="3">
    <source>
        <dbReference type="Google" id="ProtNLM"/>
    </source>
</evidence>
<dbReference type="AlphaFoldDB" id="K0JXN4"/>
<protein>
    <recommendedName>
        <fullName evidence="3">RNA polymerase alpha subunit C-terminal domain-containing protein</fullName>
    </recommendedName>
</protein>
<organism evidence="1 2">
    <name type="scientific">Saccharothrix espanaensis (strain ATCC 51144 / DSM 44229 / JCM 9112 / NBRC 15066 / NRRL 15764)</name>
    <dbReference type="NCBI Taxonomy" id="1179773"/>
    <lineage>
        <taxon>Bacteria</taxon>
        <taxon>Bacillati</taxon>
        <taxon>Actinomycetota</taxon>
        <taxon>Actinomycetes</taxon>
        <taxon>Pseudonocardiales</taxon>
        <taxon>Pseudonocardiaceae</taxon>
        <taxon>Saccharothrix</taxon>
    </lineage>
</organism>
<dbReference type="OrthoDB" id="7950977at2"/>